<dbReference type="SUPFAM" id="SSF55486">
    <property type="entry name" value="Metalloproteases ('zincins'), catalytic domain"/>
    <property type="match status" value="1"/>
</dbReference>
<sequence length="365" mass="39367">MAIEFIPGGIMANERFGTEYEAQRQLLESATLAGSVAGMQDLKKVLRSSGPDRNHAAALDNFRNIALRFKQGERLMEAADMSPTGTGTPAEASVEKAGLLKFLRHLYLVGERGSQQVWVLSTPAAYRNFPRDELLSAKTSHAAVKAKLDDVIEKFDPDTRKRFGEATQLGLAWIEAAKAVLASAGSDAKSMAKVKRWFAASTTPDTDLNATIASVLAGFKKMASSLNSNLVVITDLPQKRNDPNQEYTEAFMYSIGAAAESPRTIYIEQALFHNFDISVLHDMKKNWTRVIVHECSHIDGRTADKAYAHSGIGVGTHITAAEAAVNADSWAFFAADCGGALTDGDILRATGGTAGTLTKLAANWN</sequence>
<protein>
    <recommendedName>
        <fullName evidence="1">Lysine-specific metallo-endopeptidase domain-containing protein</fullName>
    </recommendedName>
</protein>
<reference evidence="2 3" key="1">
    <citation type="submission" date="2017-10" db="EMBL/GenBank/DDBJ databases">
        <title>Massilia psychrophilum sp. nov., a novel purple-pigmented bacterium isolated from Tianshan glacier, Xinjiang Municipality, China.</title>
        <authorList>
            <person name="Wang H."/>
        </authorList>
    </citation>
    <scope>NUCLEOTIDE SEQUENCE [LARGE SCALE GENOMIC DNA]</scope>
    <source>
        <strain evidence="2 3">JCM 30074</strain>
    </source>
</reference>
<feature type="domain" description="Lysine-specific metallo-endopeptidase" evidence="1">
    <location>
        <begin position="186"/>
        <end position="335"/>
    </location>
</feature>
<dbReference type="Proteomes" id="UP000230390">
    <property type="component" value="Unassembled WGS sequence"/>
</dbReference>
<keyword evidence="3" id="KW-1185">Reference proteome</keyword>
<dbReference type="InterPro" id="IPR024079">
    <property type="entry name" value="MetalloPept_cat_dom_sf"/>
</dbReference>
<dbReference type="AlphaFoldDB" id="A0A2G8TGB6"/>
<dbReference type="GO" id="GO:0004222">
    <property type="term" value="F:metalloendopeptidase activity"/>
    <property type="evidence" value="ECO:0007669"/>
    <property type="project" value="InterPro"/>
</dbReference>
<evidence type="ECO:0000313" key="2">
    <source>
        <dbReference type="EMBL" id="PIL44989.1"/>
    </source>
</evidence>
<gene>
    <name evidence="2" type="ORF">CR105_10990</name>
</gene>
<comment type="caution">
    <text evidence="2">The sequence shown here is derived from an EMBL/GenBank/DDBJ whole genome shotgun (WGS) entry which is preliminary data.</text>
</comment>
<evidence type="ECO:0000259" key="1">
    <source>
        <dbReference type="Pfam" id="PF14521"/>
    </source>
</evidence>
<evidence type="ECO:0000313" key="3">
    <source>
        <dbReference type="Proteomes" id="UP000230390"/>
    </source>
</evidence>
<proteinExistence type="predicted"/>
<organism evidence="2 3">
    <name type="scientific">Massilia eurypsychrophila</name>
    <dbReference type="NCBI Taxonomy" id="1485217"/>
    <lineage>
        <taxon>Bacteria</taxon>
        <taxon>Pseudomonadati</taxon>
        <taxon>Pseudomonadota</taxon>
        <taxon>Betaproteobacteria</taxon>
        <taxon>Burkholderiales</taxon>
        <taxon>Oxalobacteraceae</taxon>
        <taxon>Telluria group</taxon>
        <taxon>Massilia</taxon>
    </lineage>
</organism>
<dbReference type="Pfam" id="PF14521">
    <property type="entry name" value="Aspzincin_M35"/>
    <property type="match status" value="1"/>
</dbReference>
<name>A0A2G8TGB6_9BURK</name>
<accession>A0A2G8TGB6</accession>
<dbReference type="OrthoDB" id="9178023at2"/>
<dbReference type="InterPro" id="IPR029463">
    <property type="entry name" value="Lys_MEP"/>
</dbReference>
<dbReference type="EMBL" id="PDOC01000005">
    <property type="protein sequence ID" value="PIL44989.1"/>
    <property type="molecule type" value="Genomic_DNA"/>
</dbReference>
<dbReference type="Gene3D" id="3.40.390.10">
    <property type="entry name" value="Collagenase (Catalytic Domain)"/>
    <property type="match status" value="1"/>
</dbReference>